<dbReference type="Pfam" id="PF19669">
    <property type="entry name" value="DUF6172"/>
    <property type="match status" value="1"/>
</dbReference>
<evidence type="ECO:0000313" key="1">
    <source>
        <dbReference type="EMBL" id="APW65439.1"/>
    </source>
</evidence>
<organism evidence="1 2">
    <name type="scientific">Poseidonibacter parvus</name>
    <dbReference type="NCBI Taxonomy" id="1850254"/>
    <lineage>
        <taxon>Bacteria</taxon>
        <taxon>Pseudomonadati</taxon>
        <taxon>Campylobacterota</taxon>
        <taxon>Epsilonproteobacteria</taxon>
        <taxon>Campylobacterales</taxon>
        <taxon>Arcobacteraceae</taxon>
        <taxon>Poseidonibacter</taxon>
    </lineage>
</organism>
<accession>A0A1P8KLK8</accession>
<dbReference type="RefSeq" id="WP_076085771.1">
    <property type="nucleotide sequence ID" value="NZ_CP019070.1"/>
</dbReference>
<dbReference type="STRING" id="1850254.LPB137_06060"/>
<sequence>MKKTFKLNVENKHPDRQIEAIKHEIRKYIKREKNKPRPEGVDFWKFNCKFGKNEEEPKVIDFIDITKNIDEASNEKCETLYMEILSVAGIREPKVVSDETTETNEEDN</sequence>
<dbReference type="OrthoDB" id="9794656at2"/>
<keyword evidence="2" id="KW-1185">Reference proteome</keyword>
<dbReference type="InterPro" id="IPR046170">
    <property type="entry name" value="DUF6172"/>
</dbReference>
<proteinExistence type="predicted"/>
<dbReference type="KEGG" id="alp:LPB137_06060"/>
<dbReference type="AlphaFoldDB" id="A0A1P8KLK8"/>
<name>A0A1P8KLK8_9BACT</name>
<reference evidence="1 2" key="1">
    <citation type="submission" date="2017-01" db="EMBL/GenBank/DDBJ databases">
        <title>Genome sequencing of Arcobacter sp. LPB0137.</title>
        <authorList>
            <person name="Lee G.-W."/>
            <person name="Yi H."/>
        </authorList>
    </citation>
    <scope>NUCLEOTIDE SEQUENCE [LARGE SCALE GENOMIC DNA]</scope>
    <source>
        <strain evidence="1 2">LPB0137</strain>
    </source>
</reference>
<dbReference type="EMBL" id="CP019070">
    <property type="protein sequence ID" value="APW65439.1"/>
    <property type="molecule type" value="Genomic_DNA"/>
</dbReference>
<evidence type="ECO:0000313" key="2">
    <source>
        <dbReference type="Proteomes" id="UP000186074"/>
    </source>
</evidence>
<gene>
    <name evidence="1" type="ORF">LPB137_06060</name>
</gene>
<dbReference type="Proteomes" id="UP000186074">
    <property type="component" value="Chromosome"/>
</dbReference>
<protein>
    <submittedName>
        <fullName evidence="1">Uncharacterized protein</fullName>
    </submittedName>
</protein>